<feature type="domain" description="Solute-binding protein family 3/N-terminal" evidence="6">
    <location>
        <begin position="34"/>
        <end position="269"/>
    </location>
</feature>
<comment type="caution">
    <text evidence="7">The sequence shown here is derived from an EMBL/GenBank/DDBJ whole genome shotgun (WGS) entry which is preliminary data.</text>
</comment>
<organism evidence="7 8">
    <name type="scientific">Vogesella oryzagri</name>
    <dbReference type="NCBI Taxonomy" id="3160864"/>
    <lineage>
        <taxon>Bacteria</taxon>
        <taxon>Pseudomonadati</taxon>
        <taxon>Pseudomonadota</taxon>
        <taxon>Betaproteobacteria</taxon>
        <taxon>Neisseriales</taxon>
        <taxon>Chromobacteriaceae</taxon>
        <taxon>Vogesella</taxon>
    </lineage>
</organism>
<evidence type="ECO:0000256" key="1">
    <source>
        <dbReference type="ARBA" id="ARBA00004196"/>
    </source>
</evidence>
<dbReference type="SUPFAM" id="SSF53850">
    <property type="entry name" value="Periplasmic binding protein-like II"/>
    <property type="match status" value="1"/>
</dbReference>
<dbReference type="Pfam" id="PF00497">
    <property type="entry name" value="SBP_bac_3"/>
    <property type="match status" value="1"/>
</dbReference>
<keyword evidence="3 5" id="KW-0732">Signal</keyword>
<evidence type="ECO:0000259" key="6">
    <source>
        <dbReference type="SMART" id="SM00062"/>
    </source>
</evidence>
<evidence type="ECO:0000256" key="5">
    <source>
        <dbReference type="SAM" id="SignalP"/>
    </source>
</evidence>
<sequence length="275" mass="29807">MRRRQLLAALLLAPLLALPAARAANLDDLKAGGVLRVAVYRDFPPFSFVHNGELGGIDVELARAIGKKLGLTVNFMPLTPADDVDGDLRNAVWKGHYLGGGTADLMLHVPFDPELARRNDNAFLFGAYYKEHLAWAGASVPASTWQIGSERIAVENDSLADLYLSALQAGRLRGQLQHYPTSAAASAALQDGRASATFGTQSELEWQLHGGNWQLGQPQTPGLLKAGWEVGMATKESLRDLAWAVSDALAELRASGELAAIFQRYHTSYRPPDEH</sequence>
<feature type="chain" id="PRO_5046868339" evidence="5">
    <location>
        <begin position="24"/>
        <end position="275"/>
    </location>
</feature>
<comment type="subcellular location">
    <subcellularLocation>
        <location evidence="1">Cell envelope</location>
    </subcellularLocation>
</comment>
<dbReference type="SMART" id="SM00062">
    <property type="entry name" value="PBPb"/>
    <property type="match status" value="1"/>
</dbReference>
<dbReference type="Proteomes" id="UP001433638">
    <property type="component" value="Unassembled WGS sequence"/>
</dbReference>
<reference evidence="7" key="1">
    <citation type="submission" date="2024-06" db="EMBL/GenBank/DDBJ databases">
        <title>Genome sequence of Vogesella sp. MAHUQ-64.</title>
        <authorList>
            <person name="Huq M.A."/>
        </authorList>
    </citation>
    <scope>NUCLEOTIDE SEQUENCE</scope>
    <source>
        <strain evidence="7">MAHUQ-64</strain>
    </source>
</reference>
<proteinExistence type="inferred from homology"/>
<dbReference type="Gene3D" id="3.40.190.10">
    <property type="entry name" value="Periplasmic binding protein-like II"/>
    <property type="match status" value="3"/>
</dbReference>
<dbReference type="InterPro" id="IPR018313">
    <property type="entry name" value="SBP_3_CS"/>
</dbReference>
<dbReference type="PROSITE" id="PS01039">
    <property type="entry name" value="SBP_BACTERIAL_3"/>
    <property type="match status" value="1"/>
</dbReference>
<dbReference type="RefSeq" id="WP_349589067.1">
    <property type="nucleotide sequence ID" value="NZ_JBEFLD010000007.1"/>
</dbReference>
<dbReference type="PANTHER" id="PTHR35936">
    <property type="entry name" value="MEMBRANE-BOUND LYTIC MUREIN TRANSGLYCOSYLASE F"/>
    <property type="match status" value="1"/>
</dbReference>
<evidence type="ECO:0000313" key="8">
    <source>
        <dbReference type="Proteomes" id="UP001433638"/>
    </source>
</evidence>
<accession>A0ABV1M897</accession>
<evidence type="ECO:0000256" key="3">
    <source>
        <dbReference type="ARBA" id="ARBA00022729"/>
    </source>
</evidence>
<evidence type="ECO:0000313" key="7">
    <source>
        <dbReference type="EMBL" id="MEQ6291770.1"/>
    </source>
</evidence>
<name>A0ABV1M897_9NEIS</name>
<dbReference type="EMBL" id="JBEFLD010000007">
    <property type="protein sequence ID" value="MEQ6291770.1"/>
    <property type="molecule type" value="Genomic_DNA"/>
</dbReference>
<evidence type="ECO:0000256" key="4">
    <source>
        <dbReference type="RuleBase" id="RU003744"/>
    </source>
</evidence>
<feature type="signal peptide" evidence="5">
    <location>
        <begin position="1"/>
        <end position="23"/>
    </location>
</feature>
<dbReference type="PANTHER" id="PTHR35936:SF17">
    <property type="entry name" value="ARGININE-BINDING EXTRACELLULAR PROTEIN ARTP"/>
    <property type="match status" value="1"/>
</dbReference>
<keyword evidence="8" id="KW-1185">Reference proteome</keyword>
<gene>
    <name evidence="7" type="ORF">ABNW52_14220</name>
</gene>
<comment type="similarity">
    <text evidence="2 4">Belongs to the bacterial solute-binding protein 3 family.</text>
</comment>
<evidence type="ECO:0000256" key="2">
    <source>
        <dbReference type="ARBA" id="ARBA00010333"/>
    </source>
</evidence>
<protein>
    <submittedName>
        <fullName evidence="7">Transporter substrate-binding domain-containing protein</fullName>
    </submittedName>
</protein>
<dbReference type="InterPro" id="IPR001638">
    <property type="entry name" value="Solute-binding_3/MltF_N"/>
</dbReference>